<name>A0AAX3N848_9BACL</name>
<accession>A0AAX3N848</accession>
<organism evidence="1 2">
    <name type="scientific">Paenibacillus urinalis</name>
    <dbReference type="NCBI Taxonomy" id="521520"/>
    <lineage>
        <taxon>Bacteria</taxon>
        <taxon>Bacillati</taxon>
        <taxon>Bacillota</taxon>
        <taxon>Bacilli</taxon>
        <taxon>Bacillales</taxon>
        <taxon>Paenibacillaceae</taxon>
        <taxon>Paenibacillus</taxon>
    </lineage>
</organism>
<proteinExistence type="predicted"/>
<dbReference type="AlphaFoldDB" id="A0AAX3N848"/>
<evidence type="ECO:0000313" key="2">
    <source>
        <dbReference type="Proteomes" id="UP001220962"/>
    </source>
</evidence>
<gene>
    <name evidence="1" type="ORF">PUW23_26330</name>
</gene>
<dbReference type="Proteomes" id="UP001220962">
    <property type="component" value="Plasmid unnamed2"/>
</dbReference>
<protein>
    <submittedName>
        <fullName evidence="1">Uncharacterized protein</fullName>
    </submittedName>
</protein>
<dbReference type="EMBL" id="CP118103">
    <property type="protein sequence ID" value="WDH85486.1"/>
    <property type="molecule type" value="Genomic_DNA"/>
</dbReference>
<geneLocation type="plasmid" evidence="1 2">
    <name>unnamed2</name>
</geneLocation>
<dbReference type="RefSeq" id="WP_028407011.1">
    <property type="nucleotide sequence ID" value="NZ_CP118103.1"/>
</dbReference>
<reference evidence="1" key="1">
    <citation type="submission" date="2023-02" db="EMBL/GenBank/DDBJ databases">
        <title>Pathogen: clinical or host-associated sample.</title>
        <authorList>
            <person name="Hergert J."/>
            <person name="Casey R."/>
            <person name="Wagner J."/>
            <person name="Young E.L."/>
            <person name="Oakeson K.F."/>
        </authorList>
    </citation>
    <scope>NUCLEOTIDE SEQUENCE</scope>
    <source>
        <strain evidence="1">2022CK-00830</strain>
        <plasmid evidence="1">unnamed2</plasmid>
    </source>
</reference>
<keyword evidence="1" id="KW-0614">Plasmid</keyword>
<evidence type="ECO:0000313" key="1">
    <source>
        <dbReference type="EMBL" id="WDH85486.1"/>
    </source>
</evidence>
<sequence>MGRKRILENVEIEPKYLDINNWPVVLTDDWSEERKEVFLKRKAAVEMRGNLDTVNFSSGDGGGSV</sequence>